<organism evidence="1 2">
    <name type="scientific">Tardibacter chloracetimidivorans</name>
    <dbReference type="NCBI Taxonomy" id="1921510"/>
    <lineage>
        <taxon>Bacteria</taxon>
        <taxon>Pseudomonadati</taxon>
        <taxon>Pseudomonadota</taxon>
        <taxon>Alphaproteobacteria</taxon>
        <taxon>Sphingomonadales</taxon>
        <taxon>Sphingomonadaceae</taxon>
        <taxon>Tardibacter</taxon>
    </lineage>
</organism>
<sequence>MDIVRVLRVVEYVGPRDLIEKQIANSLHGSKTFGHLGEVRISAVTIGEFPEILKVEEPA</sequence>
<evidence type="ECO:0000313" key="1">
    <source>
        <dbReference type="EMBL" id="API60581.1"/>
    </source>
</evidence>
<protein>
    <submittedName>
        <fullName evidence="1">Uncharacterized protein</fullName>
    </submittedName>
</protein>
<dbReference type="EMBL" id="CP018221">
    <property type="protein sequence ID" value="API60581.1"/>
    <property type="molecule type" value="Genomic_DNA"/>
</dbReference>
<name>A0A1L3ZY75_9SPHN</name>
<dbReference type="KEGG" id="sphj:BSL82_15860"/>
<evidence type="ECO:0000313" key="2">
    <source>
        <dbReference type="Proteomes" id="UP000182063"/>
    </source>
</evidence>
<reference evidence="2" key="1">
    <citation type="submission" date="2016-11" db="EMBL/GenBank/DDBJ databases">
        <title>Complete Genome Sequence of alachlor-degrading Sphingomonas sp. strain JJ-A5.</title>
        <authorList>
            <person name="Lee H."/>
            <person name="Ka J.-O."/>
        </authorList>
    </citation>
    <scope>NUCLEOTIDE SEQUENCE [LARGE SCALE GENOMIC DNA]</scope>
    <source>
        <strain evidence="2">JJ-A5</strain>
    </source>
</reference>
<dbReference type="AlphaFoldDB" id="A0A1L3ZY75"/>
<dbReference type="RefSeq" id="WP_072598242.1">
    <property type="nucleotide sequence ID" value="NZ_CP018221.1"/>
</dbReference>
<dbReference type="Proteomes" id="UP000182063">
    <property type="component" value="Chromosome"/>
</dbReference>
<keyword evidence="2" id="KW-1185">Reference proteome</keyword>
<accession>A0A1L3ZY75</accession>
<dbReference type="STRING" id="1921510.BSL82_15860"/>
<gene>
    <name evidence="1" type="ORF">BSL82_15860</name>
</gene>
<proteinExistence type="predicted"/>